<comment type="catalytic activity">
    <reaction evidence="11">
        <text>iminosuccinate + dihydroxyacetone phosphate = quinolinate + phosphate + 2 H2O + H(+)</text>
        <dbReference type="Rhea" id="RHEA:25888"/>
        <dbReference type="ChEBI" id="CHEBI:15377"/>
        <dbReference type="ChEBI" id="CHEBI:15378"/>
        <dbReference type="ChEBI" id="CHEBI:29959"/>
        <dbReference type="ChEBI" id="CHEBI:43474"/>
        <dbReference type="ChEBI" id="CHEBI:57642"/>
        <dbReference type="ChEBI" id="CHEBI:77875"/>
        <dbReference type="EC" id="2.5.1.72"/>
    </reaction>
    <physiologicalReaction direction="left-to-right" evidence="11">
        <dbReference type="Rhea" id="RHEA:25889"/>
    </physiologicalReaction>
</comment>
<keyword evidence="8 13" id="KW-0479">Metal-binding</keyword>
<feature type="binding site" evidence="13">
    <location>
        <begin position="293"/>
        <end position="295"/>
    </location>
    <ligand>
        <name>iminosuccinate</name>
        <dbReference type="ChEBI" id="CHEBI:77875"/>
    </ligand>
</feature>
<evidence type="ECO:0000256" key="1">
    <source>
        <dbReference type="ARBA" id="ARBA00003791"/>
    </source>
</evidence>
<evidence type="ECO:0000256" key="9">
    <source>
        <dbReference type="ARBA" id="ARBA00023004"/>
    </source>
</evidence>
<dbReference type="RefSeq" id="WP_098504139.1">
    <property type="nucleotide sequence ID" value="NZ_PDJQ01000001.1"/>
</dbReference>
<comment type="subcellular location">
    <subcellularLocation>
        <location evidence="13">Cytoplasm</location>
    </subcellularLocation>
</comment>
<dbReference type="EMBL" id="PDJQ01000001">
    <property type="protein sequence ID" value="PFG74782.1"/>
    <property type="molecule type" value="Genomic_DNA"/>
</dbReference>
<accession>A0A2A9HI12</accession>
<dbReference type="GO" id="GO:0008987">
    <property type="term" value="F:quinolinate synthetase A activity"/>
    <property type="evidence" value="ECO:0007669"/>
    <property type="project" value="UniProtKB-UniRule"/>
</dbReference>
<dbReference type="PANTHER" id="PTHR30573">
    <property type="entry name" value="QUINOLINATE SYNTHETASE A"/>
    <property type="match status" value="1"/>
</dbReference>
<comment type="similarity">
    <text evidence="13">Belongs to the quinolinate synthase family. Type 3 subfamily.</text>
</comment>
<feature type="binding site" evidence="13">
    <location>
        <position position="144"/>
    </location>
    <ligand>
        <name>[4Fe-4S] cluster</name>
        <dbReference type="ChEBI" id="CHEBI:49883"/>
    </ligand>
</feature>
<gene>
    <name evidence="13" type="primary">nadA</name>
    <name evidence="14" type="ORF">A9A59_2023</name>
</gene>
<dbReference type="NCBIfam" id="NF006883">
    <property type="entry name" value="PRK09375.2-4"/>
    <property type="match status" value="1"/>
</dbReference>
<comment type="function">
    <text evidence="1 13">Catalyzes the condensation of iminoaspartate with dihydroxyacetone phosphate to form quinolinate.</text>
</comment>
<evidence type="ECO:0000256" key="11">
    <source>
        <dbReference type="ARBA" id="ARBA00050125"/>
    </source>
</evidence>
<evidence type="ECO:0000256" key="13">
    <source>
        <dbReference type="HAMAP-Rule" id="MF_00569"/>
    </source>
</evidence>
<dbReference type="GO" id="GO:0034628">
    <property type="term" value="P:'de novo' NAD+ biosynthetic process from L-aspartate"/>
    <property type="evidence" value="ECO:0007669"/>
    <property type="project" value="TreeGrafter"/>
</dbReference>
<dbReference type="InterPro" id="IPR023515">
    <property type="entry name" value="Quinolinate_synth_A_type3"/>
</dbReference>
<evidence type="ECO:0000256" key="2">
    <source>
        <dbReference type="ARBA" id="ARBA00005065"/>
    </source>
</evidence>
<evidence type="ECO:0000256" key="7">
    <source>
        <dbReference type="ARBA" id="ARBA00022679"/>
    </source>
</evidence>
<dbReference type="Proteomes" id="UP000223071">
    <property type="component" value="Unassembled WGS sequence"/>
</dbReference>
<dbReference type="HAMAP" id="MF_00569">
    <property type="entry name" value="NadA_type3"/>
    <property type="match status" value="1"/>
</dbReference>
<dbReference type="EC" id="2.5.1.72" evidence="3 13"/>
<evidence type="ECO:0000256" key="5">
    <source>
        <dbReference type="ARBA" id="ARBA00022490"/>
    </source>
</evidence>
<keyword evidence="7 13" id="KW-0808">Transferase</keyword>
<dbReference type="GO" id="GO:0005829">
    <property type="term" value="C:cytosol"/>
    <property type="evidence" value="ECO:0007669"/>
    <property type="project" value="TreeGrafter"/>
</dbReference>
<dbReference type="Pfam" id="PF02445">
    <property type="entry name" value="NadA"/>
    <property type="match status" value="1"/>
</dbReference>
<evidence type="ECO:0000256" key="8">
    <source>
        <dbReference type="ARBA" id="ARBA00022723"/>
    </source>
</evidence>
<evidence type="ECO:0000313" key="15">
    <source>
        <dbReference type="Proteomes" id="UP000223071"/>
    </source>
</evidence>
<protein>
    <recommendedName>
        <fullName evidence="12 13">Quinolinate synthase</fullName>
        <ecNumber evidence="3 13">2.5.1.72</ecNumber>
    </recommendedName>
</protein>
<feature type="binding site" evidence="13">
    <location>
        <position position="97"/>
    </location>
    <ligand>
        <name>iminosuccinate</name>
        <dbReference type="ChEBI" id="CHEBI:77875"/>
    </ligand>
</feature>
<keyword evidence="6 13" id="KW-0662">Pyridine nucleotide biosynthesis</keyword>
<comment type="cofactor">
    <cofactor evidence="13">
        <name>[4Fe-4S] cluster</name>
        <dbReference type="ChEBI" id="CHEBI:49883"/>
    </cofactor>
    <text evidence="13">Binds 1 [4Fe-4S] cluster per subunit.</text>
</comment>
<dbReference type="Gene3D" id="3.40.50.10800">
    <property type="entry name" value="NadA-like"/>
    <property type="match status" value="3"/>
</dbReference>
<evidence type="ECO:0000256" key="12">
    <source>
        <dbReference type="ARBA" id="ARBA00073059"/>
    </source>
</evidence>
<comment type="caution">
    <text evidence="14">The sequence shown here is derived from an EMBL/GenBank/DDBJ whole genome shotgun (WGS) entry which is preliminary data.</text>
</comment>
<feature type="binding site" evidence="13">
    <location>
        <position position="267"/>
    </location>
    <ligand>
        <name>[4Fe-4S] cluster</name>
        <dbReference type="ChEBI" id="CHEBI:49883"/>
    </ligand>
</feature>
<evidence type="ECO:0000256" key="3">
    <source>
        <dbReference type="ARBA" id="ARBA00012669"/>
    </source>
</evidence>
<feature type="binding site" evidence="13">
    <location>
        <position position="198"/>
    </location>
    <ligand>
        <name>iminosuccinate</name>
        <dbReference type="ChEBI" id="CHEBI:77875"/>
    </ligand>
</feature>
<keyword evidence="15" id="KW-1185">Reference proteome</keyword>
<organism evidence="14 15">
    <name type="scientific">Tepidiforma thermophila (strain KCTC 52669 / CGMCC 1.13589 / G233)</name>
    <dbReference type="NCBI Taxonomy" id="2761530"/>
    <lineage>
        <taxon>Bacteria</taxon>
        <taxon>Bacillati</taxon>
        <taxon>Chloroflexota</taxon>
        <taxon>Tepidiformia</taxon>
        <taxon>Tepidiformales</taxon>
        <taxon>Tepidiformaceae</taxon>
        <taxon>Tepidiforma</taxon>
    </lineage>
</organism>
<dbReference type="UniPathway" id="UPA00253">
    <property type="reaction ID" value="UER00327"/>
</dbReference>
<keyword evidence="10 13" id="KW-0411">Iron-sulfur</keyword>
<reference evidence="14 15" key="1">
    <citation type="submission" date="2017-09" db="EMBL/GenBank/DDBJ databases">
        <title>Sequencing the genomes of two abundant thermophiles in Great Basin hot springs: Thermocrinis jamiesonii and novel Chloroflexi Thermoflexus hugenholtzii.</title>
        <authorList>
            <person name="Hedlund B."/>
        </authorList>
    </citation>
    <scope>NUCLEOTIDE SEQUENCE [LARGE SCALE GENOMIC DNA]</scope>
    <source>
        <strain evidence="14 15">G233</strain>
    </source>
</reference>
<keyword evidence="5 13" id="KW-0963">Cytoplasm</keyword>
<sequence>MAATLAPAGKSYAELLVLYSDPDTCPAEALAPVPLAQEPAFVSWQQDIPRVYLEMSPEELDHRIAAARARLGSKLVILGHHYQRDEVIKYADFTGDSFKLARHAAEQEGIEYVLFCGVHFMAESADILTPEHVRVILPNMAAGCSMADMADPDDVYAAWDEIHEVLGEDARIIPVTYMNSAASLKAFVGERGGLVCTSSNADRALRWAFERGEKVFFFPDQHLGRNTGYAMGIPLDEMVLWNWRLPMGGTTPEALRKAKIILWQGHCSTHQRFTVEQIEKARREHPGVHVIVHPECRWEVVQAADSYGSTEKIAKTIREAPAGTTWAVGTEINLVNRLAKQNPDKTVFCLDPVVCPCSTMYRIHPAYVAWTLEAIVQGQVVNEVRVDPETRKWSLVALERMLELG</sequence>
<comment type="pathway">
    <text evidence="2 13">Cofactor biosynthesis; NAD(+) biosynthesis; quinolinate from iminoaspartate: step 1/1.</text>
</comment>
<evidence type="ECO:0000256" key="6">
    <source>
        <dbReference type="ARBA" id="ARBA00022642"/>
    </source>
</evidence>
<keyword evidence="4 13" id="KW-0004">4Fe-4S</keyword>
<dbReference type="AlphaFoldDB" id="A0A2A9HI12"/>
<dbReference type="FunFam" id="3.40.50.10800:FF:000001">
    <property type="entry name" value="Quinolinate synthase A"/>
    <property type="match status" value="1"/>
</dbReference>
<evidence type="ECO:0000256" key="4">
    <source>
        <dbReference type="ARBA" id="ARBA00022485"/>
    </source>
</evidence>
<dbReference type="GO" id="GO:0051539">
    <property type="term" value="F:4 iron, 4 sulfur cluster binding"/>
    <property type="evidence" value="ECO:0007669"/>
    <property type="project" value="UniProtKB-KW"/>
</dbReference>
<feature type="binding site" evidence="13">
    <location>
        <position position="357"/>
    </location>
    <ligand>
        <name>[4Fe-4S] cluster</name>
        <dbReference type="ChEBI" id="CHEBI:49883"/>
    </ligand>
</feature>
<dbReference type="NCBIfam" id="TIGR00550">
    <property type="entry name" value="nadA"/>
    <property type="match status" value="1"/>
</dbReference>
<evidence type="ECO:0000256" key="10">
    <source>
        <dbReference type="ARBA" id="ARBA00023014"/>
    </source>
</evidence>
<dbReference type="InterPro" id="IPR003473">
    <property type="entry name" value="NadA"/>
</dbReference>
<feature type="binding site" evidence="13">
    <location>
        <position position="80"/>
    </location>
    <ligand>
        <name>iminosuccinate</name>
        <dbReference type="ChEBI" id="CHEBI:77875"/>
    </ligand>
</feature>
<dbReference type="InterPro" id="IPR036094">
    <property type="entry name" value="NadA_sf"/>
</dbReference>
<dbReference type="SUPFAM" id="SSF142754">
    <property type="entry name" value="NadA-like"/>
    <property type="match status" value="1"/>
</dbReference>
<proteinExistence type="inferred from homology"/>
<dbReference type="GO" id="GO:0046872">
    <property type="term" value="F:metal ion binding"/>
    <property type="evidence" value="ECO:0007669"/>
    <property type="project" value="UniProtKB-KW"/>
</dbReference>
<feature type="binding site" evidence="13">
    <location>
        <begin position="177"/>
        <end position="179"/>
    </location>
    <ligand>
        <name>iminosuccinate</name>
        <dbReference type="ChEBI" id="CHEBI:77875"/>
    </ligand>
</feature>
<keyword evidence="9 13" id="KW-0408">Iron</keyword>
<name>A0A2A9HI12_TEPT2</name>
<feature type="binding site" evidence="13">
    <location>
        <position position="310"/>
    </location>
    <ligand>
        <name>iminosuccinate</name>
        <dbReference type="ChEBI" id="CHEBI:77875"/>
    </ligand>
</feature>
<dbReference type="PANTHER" id="PTHR30573:SF0">
    <property type="entry name" value="QUINOLINATE SYNTHASE, CHLOROPLASTIC"/>
    <property type="match status" value="1"/>
</dbReference>
<evidence type="ECO:0000313" key="14">
    <source>
        <dbReference type="EMBL" id="PFG74782.1"/>
    </source>
</evidence>